<evidence type="ECO:0000256" key="5">
    <source>
        <dbReference type="ARBA" id="ARBA00022692"/>
    </source>
</evidence>
<evidence type="ECO:0000256" key="1">
    <source>
        <dbReference type="ARBA" id="ARBA00004651"/>
    </source>
</evidence>
<feature type="transmembrane region" description="Helical" evidence="9">
    <location>
        <begin position="303"/>
        <end position="324"/>
    </location>
</feature>
<keyword evidence="2" id="KW-1003">Cell membrane</keyword>
<evidence type="ECO:0000313" key="11">
    <source>
        <dbReference type="EMBL" id="SEU08178.1"/>
    </source>
</evidence>
<dbReference type="AlphaFoldDB" id="A0A1I0JDT5"/>
<dbReference type="SUPFAM" id="SSF55874">
    <property type="entry name" value="ATPase domain of HSP90 chaperone/DNA topoisomerase II/histidine kinase"/>
    <property type="match status" value="1"/>
</dbReference>
<dbReference type="InterPro" id="IPR003594">
    <property type="entry name" value="HATPase_dom"/>
</dbReference>
<dbReference type="InterPro" id="IPR050640">
    <property type="entry name" value="Bact_2-comp_sensor_kinase"/>
</dbReference>
<comment type="caution">
    <text evidence="11">The sequence shown here is derived from an EMBL/GenBank/DDBJ whole genome shotgun (WGS) entry which is preliminary data.</text>
</comment>
<evidence type="ECO:0000256" key="2">
    <source>
        <dbReference type="ARBA" id="ARBA00022475"/>
    </source>
</evidence>
<evidence type="ECO:0000256" key="6">
    <source>
        <dbReference type="ARBA" id="ARBA00022777"/>
    </source>
</evidence>
<dbReference type="PROSITE" id="PS50885">
    <property type="entry name" value="HAMP"/>
    <property type="match status" value="1"/>
</dbReference>
<reference evidence="11 12" key="1">
    <citation type="submission" date="2016-10" db="EMBL/GenBank/DDBJ databases">
        <authorList>
            <person name="Varghese N."/>
            <person name="Submissions S."/>
        </authorList>
    </citation>
    <scope>NUCLEOTIDE SEQUENCE [LARGE SCALE GENOMIC DNA]</scope>
    <source>
        <strain evidence="11 12">NLAE-zl-C196</strain>
    </source>
</reference>
<dbReference type="GO" id="GO:0000155">
    <property type="term" value="F:phosphorelay sensor kinase activity"/>
    <property type="evidence" value="ECO:0007669"/>
    <property type="project" value="InterPro"/>
</dbReference>
<dbReference type="RefSeq" id="WP_074663889.1">
    <property type="nucleotide sequence ID" value="NZ_FOIO01000055.1"/>
</dbReference>
<name>A0A1I0JDT5_9FIRM</name>
<dbReference type="Pfam" id="PF02518">
    <property type="entry name" value="HATPase_c"/>
    <property type="match status" value="1"/>
</dbReference>
<feature type="domain" description="HAMP" evidence="10">
    <location>
        <begin position="327"/>
        <end position="379"/>
    </location>
</feature>
<protein>
    <submittedName>
        <fullName evidence="11">Histidine kinase-, DNA gyrase B-, and HSP90-like ATPase</fullName>
    </submittedName>
</protein>
<dbReference type="SUPFAM" id="SSF158472">
    <property type="entry name" value="HAMP domain-like"/>
    <property type="match status" value="1"/>
</dbReference>
<keyword evidence="8 9" id="KW-0472">Membrane</keyword>
<dbReference type="Pfam" id="PF06580">
    <property type="entry name" value="His_kinase"/>
    <property type="match status" value="1"/>
</dbReference>
<keyword evidence="6 11" id="KW-0418">Kinase</keyword>
<dbReference type="PANTHER" id="PTHR34220:SF7">
    <property type="entry name" value="SENSOR HISTIDINE KINASE YPDA"/>
    <property type="match status" value="1"/>
</dbReference>
<evidence type="ECO:0000256" key="7">
    <source>
        <dbReference type="ARBA" id="ARBA00022989"/>
    </source>
</evidence>
<proteinExistence type="predicted"/>
<keyword evidence="4" id="KW-0808">Transferase</keyword>
<dbReference type="Gene3D" id="6.10.340.10">
    <property type="match status" value="1"/>
</dbReference>
<dbReference type="Pfam" id="PF02743">
    <property type="entry name" value="dCache_1"/>
    <property type="match status" value="1"/>
</dbReference>
<dbReference type="InterPro" id="IPR003660">
    <property type="entry name" value="HAMP_dom"/>
</dbReference>
<evidence type="ECO:0000256" key="8">
    <source>
        <dbReference type="ARBA" id="ARBA00023136"/>
    </source>
</evidence>
<keyword evidence="7 9" id="KW-1133">Transmembrane helix</keyword>
<accession>A0A1I0JDT5</accession>
<keyword evidence="3" id="KW-0597">Phosphoprotein</keyword>
<dbReference type="CDD" id="cd06225">
    <property type="entry name" value="HAMP"/>
    <property type="match status" value="1"/>
</dbReference>
<evidence type="ECO:0000256" key="9">
    <source>
        <dbReference type="SAM" id="Phobius"/>
    </source>
</evidence>
<dbReference type="SMART" id="SM00304">
    <property type="entry name" value="HAMP"/>
    <property type="match status" value="1"/>
</dbReference>
<keyword evidence="5 9" id="KW-0812">Transmembrane</keyword>
<dbReference type="PANTHER" id="PTHR34220">
    <property type="entry name" value="SENSOR HISTIDINE KINASE YPDA"/>
    <property type="match status" value="1"/>
</dbReference>
<dbReference type="SMART" id="SM00387">
    <property type="entry name" value="HATPase_c"/>
    <property type="match status" value="1"/>
</dbReference>
<dbReference type="Gene3D" id="3.30.450.20">
    <property type="entry name" value="PAS domain"/>
    <property type="match status" value="1"/>
</dbReference>
<dbReference type="InterPro" id="IPR033479">
    <property type="entry name" value="dCache_1"/>
</dbReference>
<gene>
    <name evidence="11" type="ORF">SAMN05216521_105520</name>
</gene>
<evidence type="ECO:0000256" key="4">
    <source>
        <dbReference type="ARBA" id="ARBA00022679"/>
    </source>
</evidence>
<dbReference type="PROSITE" id="PS51257">
    <property type="entry name" value="PROKAR_LIPOPROTEIN"/>
    <property type="match status" value="1"/>
</dbReference>
<dbReference type="EMBL" id="FOIO01000055">
    <property type="protein sequence ID" value="SEU08178.1"/>
    <property type="molecule type" value="Genomic_DNA"/>
</dbReference>
<feature type="transmembrane region" description="Helical" evidence="9">
    <location>
        <begin position="21"/>
        <end position="39"/>
    </location>
</feature>
<comment type="subcellular location">
    <subcellularLocation>
        <location evidence="1">Cell membrane</location>
        <topology evidence="1">Multi-pass membrane protein</topology>
    </subcellularLocation>
</comment>
<dbReference type="GO" id="GO:0005886">
    <property type="term" value="C:plasma membrane"/>
    <property type="evidence" value="ECO:0007669"/>
    <property type="project" value="UniProtKB-SubCell"/>
</dbReference>
<evidence type="ECO:0000313" key="12">
    <source>
        <dbReference type="Proteomes" id="UP000182121"/>
    </source>
</evidence>
<dbReference type="InterPro" id="IPR010559">
    <property type="entry name" value="Sig_transdc_His_kin_internal"/>
</dbReference>
<dbReference type="Gene3D" id="3.30.565.10">
    <property type="entry name" value="Histidine kinase-like ATPase, C-terminal domain"/>
    <property type="match status" value="1"/>
</dbReference>
<dbReference type="InterPro" id="IPR036890">
    <property type="entry name" value="HATPase_C_sf"/>
</dbReference>
<evidence type="ECO:0000259" key="10">
    <source>
        <dbReference type="PROSITE" id="PS50885"/>
    </source>
</evidence>
<sequence length="603" mass="69387">MGVKVHLRKMNLQKKILLSNVILFALPCLVLSCQMLVFVRQEGNQRLNQSRLVILNQINKNIEVMFNNITTYSDFFFSNAEVNSLISKKTYADDYEALTIEKTMQNYLRDRWVYYGNSGYYLEILGENGSCYSSRWNEDMGPTYSDLEQLKKEEWYPRLLESSSIRYIPTNSSEEFRKDEKSAIRAVRLLKNFNSGRAIGLMDVSIQQEQLQNLFEGGVQKNQSVFLMDETGKVISCTDGSMIGGVIASPKYMTKLLDYDYGFFPASVDGTSSQICFVTNPTTGWKIVMYEDMKTGAWFINMGYAWMVFVAVIYFLLAVFMSLYNSRYISRPVQKLKEDMRIAYQGDLSVRAQVETNDEFGQLSQQFNEMIGKIQQLIRQLGERDEEKRVLELQALQAQINPHFLYNTLASIRFLLEMDMREKAEDSLMALAKLLKRTFSDYRKLIPVEEEMKSLEHYLILMENRYQDTFVWKIQMEDGAKDCLIPRLSIQPLVENAISHGFSQKECIGHIIIRAERKYEDLTISVCDDGEGADLEKIHRLLKEPSTVGQKGQVSGIGIRNVQERIQMYFGESYGLSANSLDDGGTCFNVRIPAWTEMPGEDG</sequence>
<organism evidence="11 12">
    <name type="scientific">Enterocloster clostridioformis</name>
    <dbReference type="NCBI Taxonomy" id="1531"/>
    <lineage>
        <taxon>Bacteria</taxon>
        <taxon>Bacillati</taxon>
        <taxon>Bacillota</taxon>
        <taxon>Clostridia</taxon>
        <taxon>Lachnospirales</taxon>
        <taxon>Lachnospiraceae</taxon>
        <taxon>Enterocloster</taxon>
    </lineage>
</organism>
<dbReference type="Pfam" id="PF00672">
    <property type="entry name" value="HAMP"/>
    <property type="match status" value="1"/>
</dbReference>
<evidence type="ECO:0000256" key="3">
    <source>
        <dbReference type="ARBA" id="ARBA00022553"/>
    </source>
</evidence>
<dbReference type="Proteomes" id="UP000182121">
    <property type="component" value="Unassembled WGS sequence"/>
</dbReference>